<evidence type="ECO:0000256" key="3">
    <source>
        <dbReference type="ARBA" id="ARBA00022692"/>
    </source>
</evidence>
<dbReference type="GO" id="GO:0016020">
    <property type="term" value="C:membrane"/>
    <property type="evidence" value="ECO:0007669"/>
    <property type="project" value="UniProtKB-SubCell"/>
</dbReference>
<evidence type="ECO:0000256" key="5">
    <source>
        <dbReference type="ARBA" id="ARBA00023136"/>
    </source>
</evidence>
<evidence type="ECO:0000256" key="7">
    <source>
        <dbReference type="SAM" id="Phobius"/>
    </source>
</evidence>
<evidence type="ECO:0000256" key="2">
    <source>
        <dbReference type="ARBA" id="ARBA00022448"/>
    </source>
</evidence>
<feature type="transmembrane region" description="Helical" evidence="7">
    <location>
        <begin position="15"/>
        <end position="32"/>
    </location>
</feature>
<keyword evidence="2 6" id="KW-0813">Transport</keyword>
<dbReference type="SUPFAM" id="SSF161070">
    <property type="entry name" value="SNF-like"/>
    <property type="match status" value="1"/>
</dbReference>
<evidence type="ECO:0000256" key="1">
    <source>
        <dbReference type="ARBA" id="ARBA00004141"/>
    </source>
</evidence>
<evidence type="ECO:0000256" key="4">
    <source>
        <dbReference type="ARBA" id="ARBA00022989"/>
    </source>
</evidence>
<comment type="similarity">
    <text evidence="6">Belongs to the sodium:neurotransmitter symporter (SNF) (TC 2.A.22) family.</text>
</comment>
<dbReference type="PROSITE" id="PS50267">
    <property type="entry name" value="NA_NEUROTRAN_SYMP_3"/>
    <property type="match status" value="1"/>
</dbReference>
<feature type="transmembrane region" description="Helical" evidence="7">
    <location>
        <begin position="435"/>
        <end position="456"/>
    </location>
</feature>
<reference evidence="8 9" key="1">
    <citation type="journal article" date="2010" name="Stand. Genomic Sci.">
        <title>Complete genome sequence of Ferrimonas balearica type strain (PAT).</title>
        <authorList>
            <person name="Nolan M."/>
            <person name="Sikorski J."/>
            <person name="Davenport K."/>
            <person name="Lucas S."/>
            <person name="Glavina Del Rio T."/>
            <person name="Tice H."/>
            <person name="Cheng J."/>
            <person name="Goodwin L."/>
            <person name="Pitluck S."/>
            <person name="Liolios K."/>
            <person name="Ivanova N."/>
            <person name="Mavromatis K."/>
            <person name="Ovchinnikova G."/>
            <person name="Pati A."/>
            <person name="Chen A."/>
            <person name="Palaniappan K."/>
            <person name="Land M."/>
            <person name="Hauser L."/>
            <person name="Chang Y."/>
            <person name="Jeffries C."/>
            <person name="Tapia R."/>
            <person name="Brettin T."/>
            <person name="Detter J."/>
            <person name="Han C."/>
            <person name="Yasawong M."/>
            <person name="Rohde M."/>
            <person name="Tindall B."/>
            <person name="Goker M."/>
            <person name="Woyke T."/>
            <person name="Bristow J."/>
            <person name="Eisen J."/>
            <person name="Markowitz V."/>
            <person name="Hugenholtz P."/>
            <person name="Kyrpides N."/>
            <person name="Klenk H."/>
            <person name="Lapidus A."/>
        </authorList>
    </citation>
    <scope>NUCLEOTIDE SEQUENCE [LARGE SCALE GENOMIC DNA]</scope>
    <source>
        <strain evidence="9">DSM 9799 / CCM 4581 / KCTC 23876 / PAT</strain>
    </source>
</reference>
<dbReference type="InterPro" id="IPR047218">
    <property type="entry name" value="YocR/YhdH-like"/>
</dbReference>
<dbReference type="OrthoDB" id="9762833at2"/>
<gene>
    <name evidence="8" type="ordered locus">Fbal_1875</name>
</gene>
<dbReference type="GO" id="GO:0015293">
    <property type="term" value="F:symporter activity"/>
    <property type="evidence" value="ECO:0007669"/>
    <property type="project" value="UniProtKB-KW"/>
</dbReference>
<dbReference type="EMBL" id="CP002209">
    <property type="protein sequence ID" value="ADN76078.1"/>
    <property type="molecule type" value="Genomic_DNA"/>
</dbReference>
<evidence type="ECO:0000256" key="6">
    <source>
        <dbReference type="RuleBase" id="RU003732"/>
    </source>
</evidence>
<keyword evidence="9" id="KW-1185">Reference proteome</keyword>
<dbReference type="InterPro" id="IPR000175">
    <property type="entry name" value="Na/ntran_symport"/>
</dbReference>
<sequence>MTQQAVTHGRWSSRLTYILAATGAAVGLGNIWKFPYIMGENGGGAFVLVYLLCILFIGIPIMMSEVIIGKFGRQTPARSAVLMSEASGGGKGWAVVGWSGVLAGYLILSFYVVIAGWALAYTWYGFNGVFEGRDPAQIGELFTGLNASPGPLMAWSAVIILGTVLVVGKGVRAGLERAVNWMMPALLVLLIVMVIYAARRGDFMAAFDFMFNADFSALSWNGVLIALGHSFFTLSLASGIMTMYGAYLPEQTSVVKTSIWIALMDTMVAMLAGLAIYPIVFANGLEPGAGPGLIFQTLPIAFGSMPLGQLFGGLFFLMLVVAAFTSAIALIESSVAWLVEKRGMSRMGAAFTAGFGIWSLSLLTVFSVTGAPWATVSLWSDISITLFDLLDYITANIMLPLGGLMIAIFTGYRVRKEITCREIGSVKSIYAIWRISVRYVAPIAITLVFLQLIGVLGL</sequence>
<keyword evidence="4 7" id="KW-1133">Transmembrane helix</keyword>
<organism evidence="8 9">
    <name type="scientific">Ferrimonas balearica (strain DSM 9799 / CCM 4581 / KCTC 23876 / PAT)</name>
    <dbReference type="NCBI Taxonomy" id="550540"/>
    <lineage>
        <taxon>Bacteria</taxon>
        <taxon>Pseudomonadati</taxon>
        <taxon>Pseudomonadota</taxon>
        <taxon>Gammaproteobacteria</taxon>
        <taxon>Alteromonadales</taxon>
        <taxon>Ferrimonadaceae</taxon>
        <taxon>Ferrimonas</taxon>
    </lineage>
</organism>
<protein>
    <recommendedName>
        <fullName evidence="6">Transporter</fullName>
    </recommendedName>
</protein>
<dbReference type="Pfam" id="PF00209">
    <property type="entry name" value="SNF"/>
    <property type="match status" value="2"/>
</dbReference>
<evidence type="ECO:0000313" key="8">
    <source>
        <dbReference type="EMBL" id="ADN76078.1"/>
    </source>
</evidence>
<feature type="transmembrane region" description="Helical" evidence="7">
    <location>
        <begin position="178"/>
        <end position="198"/>
    </location>
</feature>
<feature type="transmembrane region" description="Helical" evidence="7">
    <location>
        <begin position="393"/>
        <end position="414"/>
    </location>
</feature>
<feature type="transmembrane region" description="Helical" evidence="7">
    <location>
        <begin position="259"/>
        <end position="280"/>
    </location>
</feature>
<keyword evidence="3 6" id="KW-0812">Transmembrane</keyword>
<dbReference type="KEGG" id="fbl:Fbal_1875"/>
<dbReference type="PRINTS" id="PR00176">
    <property type="entry name" value="NANEUSMPORT"/>
</dbReference>
<feature type="transmembrane region" description="Helical" evidence="7">
    <location>
        <begin position="93"/>
        <end position="120"/>
    </location>
</feature>
<accession>E1SSP9</accession>
<dbReference type="PANTHER" id="PTHR42948:SF1">
    <property type="entry name" value="TRANSPORTER"/>
    <property type="match status" value="1"/>
</dbReference>
<dbReference type="PANTHER" id="PTHR42948">
    <property type="entry name" value="TRANSPORTER"/>
    <property type="match status" value="1"/>
</dbReference>
<dbReference type="NCBIfam" id="NF037979">
    <property type="entry name" value="Na_transp"/>
    <property type="match status" value="1"/>
</dbReference>
<name>E1SSP9_FERBD</name>
<dbReference type="AlphaFoldDB" id="E1SSP9"/>
<dbReference type="RefSeq" id="WP_013345384.1">
    <property type="nucleotide sequence ID" value="NC_014541.1"/>
</dbReference>
<feature type="transmembrane region" description="Helical" evidence="7">
    <location>
        <begin position="314"/>
        <end position="339"/>
    </location>
</feature>
<dbReference type="Proteomes" id="UP000006683">
    <property type="component" value="Chromosome"/>
</dbReference>
<dbReference type="GeneID" id="67182080"/>
<keyword evidence="6" id="KW-0769">Symport</keyword>
<dbReference type="eggNOG" id="COG0733">
    <property type="taxonomic scope" value="Bacteria"/>
</dbReference>
<dbReference type="CDD" id="cd10336">
    <property type="entry name" value="SLC6sbd_Tyt1-Like"/>
    <property type="match status" value="1"/>
</dbReference>
<evidence type="ECO:0000313" key="9">
    <source>
        <dbReference type="Proteomes" id="UP000006683"/>
    </source>
</evidence>
<dbReference type="STRING" id="550540.Fbal_1875"/>
<keyword evidence="5 7" id="KW-0472">Membrane</keyword>
<dbReference type="PROSITE" id="PS00610">
    <property type="entry name" value="NA_NEUROTRAN_SYMP_1"/>
    <property type="match status" value="1"/>
</dbReference>
<proteinExistence type="inferred from homology"/>
<dbReference type="HOGENOM" id="CLU_006855_3_4_6"/>
<feature type="transmembrane region" description="Helical" evidence="7">
    <location>
        <begin position="152"/>
        <end position="171"/>
    </location>
</feature>
<feature type="transmembrane region" description="Helical" evidence="7">
    <location>
        <begin position="351"/>
        <end position="373"/>
    </location>
</feature>
<comment type="subcellular location">
    <subcellularLocation>
        <location evidence="1">Membrane</location>
        <topology evidence="1">Multi-pass membrane protein</topology>
    </subcellularLocation>
</comment>
<feature type="transmembrane region" description="Helical" evidence="7">
    <location>
        <begin position="218"/>
        <end position="247"/>
    </location>
</feature>
<feature type="transmembrane region" description="Helical" evidence="7">
    <location>
        <begin position="44"/>
        <end position="68"/>
    </location>
</feature>
<dbReference type="InterPro" id="IPR037272">
    <property type="entry name" value="SNS_sf"/>
</dbReference>